<comment type="caution">
    <text evidence="1">The sequence shown here is derived from an EMBL/GenBank/DDBJ whole genome shotgun (WGS) entry which is preliminary data.</text>
</comment>
<proteinExistence type="predicted"/>
<evidence type="ECO:0000313" key="1">
    <source>
        <dbReference type="EMBL" id="KAK9137568.1"/>
    </source>
</evidence>
<sequence length="126" mass="14067">MMSLTCRNIGLGRAKLDLVRCGCSSNGSFYTKWICGGDARKSRASKVVCSRRPNASWCDVLSAQTPKTVFDGNDDVDFISCVGPIIFGCPVIMWVRYDVYCLMMSAWDLHKAWPEAELKLKTINAF</sequence>
<keyword evidence="2" id="KW-1185">Reference proteome</keyword>
<dbReference type="AlphaFoldDB" id="A0AAP0JQI9"/>
<name>A0AAP0JQI9_9MAGN</name>
<reference evidence="1 2" key="1">
    <citation type="submission" date="2024-01" db="EMBL/GenBank/DDBJ databases">
        <title>Genome assemblies of Stephania.</title>
        <authorList>
            <person name="Yang L."/>
        </authorList>
    </citation>
    <scope>NUCLEOTIDE SEQUENCE [LARGE SCALE GENOMIC DNA]</scope>
    <source>
        <strain evidence="1">QJT</strain>
        <tissue evidence="1">Leaf</tissue>
    </source>
</reference>
<dbReference type="Proteomes" id="UP001417504">
    <property type="component" value="Unassembled WGS sequence"/>
</dbReference>
<accession>A0AAP0JQI9</accession>
<gene>
    <name evidence="1" type="ORF">Sjap_008162</name>
</gene>
<evidence type="ECO:0000313" key="2">
    <source>
        <dbReference type="Proteomes" id="UP001417504"/>
    </source>
</evidence>
<protein>
    <submittedName>
        <fullName evidence="1">Uncharacterized protein</fullName>
    </submittedName>
</protein>
<organism evidence="1 2">
    <name type="scientific">Stephania japonica</name>
    <dbReference type="NCBI Taxonomy" id="461633"/>
    <lineage>
        <taxon>Eukaryota</taxon>
        <taxon>Viridiplantae</taxon>
        <taxon>Streptophyta</taxon>
        <taxon>Embryophyta</taxon>
        <taxon>Tracheophyta</taxon>
        <taxon>Spermatophyta</taxon>
        <taxon>Magnoliopsida</taxon>
        <taxon>Ranunculales</taxon>
        <taxon>Menispermaceae</taxon>
        <taxon>Menispermoideae</taxon>
        <taxon>Cissampelideae</taxon>
        <taxon>Stephania</taxon>
    </lineage>
</organism>
<dbReference type="EMBL" id="JBBNAE010000003">
    <property type="protein sequence ID" value="KAK9137568.1"/>
    <property type="molecule type" value="Genomic_DNA"/>
</dbReference>